<evidence type="ECO:0000313" key="1">
    <source>
        <dbReference type="EMBL" id="CAG8621485.1"/>
    </source>
</evidence>
<dbReference type="AlphaFoldDB" id="A0A9N9GRQ4"/>
<gene>
    <name evidence="1" type="ORF">RFULGI_LOCUS7375</name>
</gene>
<sequence length="93" mass="9769">MNTISSRTNNAMNKAISTMIIEIRAGKAKKKVISDMVSNEDVNLNKATINYESPGATTTIESLGATTTVELAGATIVKSPGATTVESPDRNVL</sequence>
<accession>A0A9N9GRQ4</accession>
<protein>
    <submittedName>
        <fullName evidence="1">1279_t:CDS:1</fullName>
    </submittedName>
</protein>
<comment type="caution">
    <text evidence="1">The sequence shown here is derived from an EMBL/GenBank/DDBJ whole genome shotgun (WGS) entry which is preliminary data.</text>
</comment>
<organism evidence="1 2">
    <name type="scientific">Racocetra fulgida</name>
    <dbReference type="NCBI Taxonomy" id="60492"/>
    <lineage>
        <taxon>Eukaryota</taxon>
        <taxon>Fungi</taxon>
        <taxon>Fungi incertae sedis</taxon>
        <taxon>Mucoromycota</taxon>
        <taxon>Glomeromycotina</taxon>
        <taxon>Glomeromycetes</taxon>
        <taxon>Diversisporales</taxon>
        <taxon>Gigasporaceae</taxon>
        <taxon>Racocetra</taxon>
    </lineage>
</organism>
<evidence type="ECO:0000313" key="2">
    <source>
        <dbReference type="Proteomes" id="UP000789396"/>
    </source>
</evidence>
<keyword evidence="2" id="KW-1185">Reference proteome</keyword>
<proteinExistence type="predicted"/>
<reference evidence="1" key="1">
    <citation type="submission" date="2021-06" db="EMBL/GenBank/DDBJ databases">
        <authorList>
            <person name="Kallberg Y."/>
            <person name="Tangrot J."/>
            <person name="Rosling A."/>
        </authorList>
    </citation>
    <scope>NUCLEOTIDE SEQUENCE</scope>
    <source>
        <strain evidence="1">IN212</strain>
    </source>
</reference>
<dbReference type="Proteomes" id="UP000789396">
    <property type="component" value="Unassembled WGS sequence"/>
</dbReference>
<feature type="non-terminal residue" evidence="1">
    <location>
        <position position="93"/>
    </location>
</feature>
<name>A0A9N9GRQ4_9GLOM</name>
<dbReference type="EMBL" id="CAJVPZ010010619">
    <property type="protein sequence ID" value="CAG8621485.1"/>
    <property type="molecule type" value="Genomic_DNA"/>
</dbReference>